<dbReference type="Pfam" id="PF13376">
    <property type="entry name" value="OmdA"/>
    <property type="match status" value="1"/>
</dbReference>
<evidence type="ECO:0000313" key="2">
    <source>
        <dbReference type="EMBL" id="PSG93514.1"/>
    </source>
</evidence>
<feature type="domain" description="YdhG-like" evidence="1">
    <location>
        <begin position="21"/>
        <end position="113"/>
    </location>
</feature>
<dbReference type="InterPro" id="IPR014922">
    <property type="entry name" value="YdhG-like"/>
</dbReference>
<keyword evidence="3" id="KW-1185">Reference proteome</keyword>
<name>A0A2T1NKU1_9FLAO</name>
<accession>A0A2T1NKU1</accession>
<dbReference type="OrthoDB" id="214150at2"/>
<dbReference type="EMBL" id="PXOT01000015">
    <property type="protein sequence ID" value="PSG93514.1"/>
    <property type="molecule type" value="Genomic_DNA"/>
</dbReference>
<evidence type="ECO:0000313" key="3">
    <source>
        <dbReference type="Proteomes" id="UP000238430"/>
    </source>
</evidence>
<reference evidence="2 3" key="1">
    <citation type="submission" date="2018-03" db="EMBL/GenBank/DDBJ databases">
        <title>Mesoflavibacter sp. HG37 and Mesoflavibacter sp. HG96 sp.nov., two marine bacteria isolated from seawater of Western Pacific Ocean.</title>
        <authorList>
            <person name="Cheng H."/>
            <person name="Wu Y.-H."/>
            <person name="Guo L.-L."/>
            <person name="Xu X.-W."/>
        </authorList>
    </citation>
    <scope>NUCLEOTIDE SEQUENCE [LARGE SCALE GENOMIC DNA]</scope>
    <source>
        <strain evidence="2 3">KCTC 42117</strain>
    </source>
</reference>
<sequence length="200" mass="23034">MKKVSSVDEYIENYPKFSNQLIALRQLLISTELEEQIKWNAPTYSINGKNVVGLGAFKNHYCLWFFNGVFLKDEANVLVNAQEGKTKALRQMRFEADDTVNSNIVLSYVKEAIQNQKLGKEIKATRTRKADITIPTELKLAFKEDNNLKDAFEKLSPSKQKEFCNYIGEAKRESTKVSRLEKITPMIMELKGLHDKYKNC</sequence>
<gene>
    <name evidence="2" type="ORF">C7H61_03100</name>
</gene>
<dbReference type="RefSeq" id="WP_106677012.1">
    <property type="nucleotide sequence ID" value="NZ_JACHWV010000001.1"/>
</dbReference>
<dbReference type="PIRSF" id="PIRSF021308">
    <property type="entry name" value="UCP021308"/>
    <property type="match status" value="1"/>
</dbReference>
<dbReference type="SUPFAM" id="SSF159888">
    <property type="entry name" value="YdhG-like"/>
    <property type="match status" value="1"/>
</dbReference>
<dbReference type="Gene3D" id="3.90.1150.200">
    <property type="match status" value="1"/>
</dbReference>
<evidence type="ECO:0000259" key="1">
    <source>
        <dbReference type="Pfam" id="PF08818"/>
    </source>
</evidence>
<dbReference type="Proteomes" id="UP000238430">
    <property type="component" value="Unassembled WGS sequence"/>
</dbReference>
<dbReference type="Pfam" id="PF08818">
    <property type="entry name" value="DUF1801"/>
    <property type="match status" value="1"/>
</dbReference>
<organism evidence="2 3">
    <name type="scientific">Mesoflavibacter zeaxanthinifaciens subsp. sabulilitoris</name>
    <dbReference type="NCBI Taxonomy" id="1520893"/>
    <lineage>
        <taxon>Bacteria</taxon>
        <taxon>Pseudomonadati</taxon>
        <taxon>Bacteroidota</taxon>
        <taxon>Flavobacteriia</taxon>
        <taxon>Flavobacteriales</taxon>
        <taxon>Flavobacteriaceae</taxon>
        <taxon>Mesoflavibacter</taxon>
    </lineage>
</organism>
<proteinExistence type="predicted"/>
<protein>
    <recommendedName>
        <fullName evidence="1">YdhG-like domain-containing protein</fullName>
    </recommendedName>
</protein>
<comment type="caution">
    <text evidence="2">The sequence shown here is derived from an EMBL/GenBank/DDBJ whole genome shotgun (WGS) entry which is preliminary data.</text>
</comment>
<dbReference type="InterPro" id="IPR016786">
    <property type="entry name" value="YdeI_bac"/>
</dbReference>
<dbReference type="AlphaFoldDB" id="A0A2T1NKU1"/>